<evidence type="ECO:0000256" key="1">
    <source>
        <dbReference type="ARBA" id="ARBA00004141"/>
    </source>
</evidence>
<accession>A0AAD9NB16</accession>
<keyword evidence="3" id="KW-1133">Transmembrane helix</keyword>
<dbReference type="GO" id="GO:0051968">
    <property type="term" value="P:positive regulation of synaptic transmission, glutamatergic"/>
    <property type="evidence" value="ECO:0007669"/>
    <property type="project" value="TreeGrafter"/>
</dbReference>
<dbReference type="Pfam" id="PF13903">
    <property type="entry name" value="Claudin_2"/>
    <property type="match status" value="1"/>
</dbReference>
<keyword evidence="2" id="KW-0812">Transmembrane</keyword>
<dbReference type="GO" id="GO:0005245">
    <property type="term" value="F:voltage-gated calcium channel activity"/>
    <property type="evidence" value="ECO:0007669"/>
    <property type="project" value="TreeGrafter"/>
</dbReference>
<dbReference type="AlphaFoldDB" id="A0AAD9NB16"/>
<dbReference type="GO" id="GO:0019226">
    <property type="term" value="P:transmission of nerve impulse"/>
    <property type="evidence" value="ECO:0007669"/>
    <property type="project" value="TreeGrafter"/>
</dbReference>
<dbReference type="GO" id="GO:0098943">
    <property type="term" value="P:neurotransmitter receptor transport, postsynaptic endosome to lysosome"/>
    <property type="evidence" value="ECO:0007669"/>
    <property type="project" value="TreeGrafter"/>
</dbReference>
<dbReference type="GO" id="GO:0098970">
    <property type="term" value="P:postsynaptic neurotransmitter receptor diffusion trapping"/>
    <property type="evidence" value="ECO:0007669"/>
    <property type="project" value="TreeGrafter"/>
</dbReference>
<sequence length="85" mass="9700">MSCGSKKLLVIMTSVCACASFAFLCIAVATDYWLYAKERVFDANQSATYMKTFTGLWRKCVEDGRWRGLVLRGRWEGGLSQCMRR</sequence>
<keyword evidence="6" id="KW-1185">Reference proteome</keyword>
<dbReference type="GO" id="GO:0016247">
    <property type="term" value="F:channel regulator activity"/>
    <property type="evidence" value="ECO:0007669"/>
    <property type="project" value="TreeGrafter"/>
</dbReference>
<dbReference type="Proteomes" id="UP001209878">
    <property type="component" value="Unassembled WGS sequence"/>
</dbReference>
<proteinExistence type="predicted"/>
<dbReference type="PANTHER" id="PTHR12107">
    <property type="entry name" value="VOLTAGE-DEPENDENT CALCIUM CHANNEL GAMMA SUBUNIT"/>
    <property type="match status" value="1"/>
</dbReference>
<dbReference type="Gene3D" id="1.20.140.150">
    <property type="match status" value="1"/>
</dbReference>
<dbReference type="EMBL" id="JAODUO010001572">
    <property type="protein sequence ID" value="KAK2161606.1"/>
    <property type="molecule type" value="Genomic_DNA"/>
</dbReference>
<reference evidence="5" key="1">
    <citation type="journal article" date="2023" name="Mol. Biol. Evol.">
        <title>Third-Generation Sequencing Reveals the Adaptive Role of the Epigenome in Three Deep-Sea Polychaetes.</title>
        <authorList>
            <person name="Perez M."/>
            <person name="Aroh O."/>
            <person name="Sun Y."/>
            <person name="Lan Y."/>
            <person name="Juniper S.K."/>
            <person name="Young C.R."/>
            <person name="Angers B."/>
            <person name="Qian P.Y."/>
        </authorList>
    </citation>
    <scope>NUCLEOTIDE SEQUENCE</scope>
    <source>
        <strain evidence="5">R07B-5</strain>
    </source>
</reference>
<evidence type="ECO:0000256" key="2">
    <source>
        <dbReference type="ARBA" id="ARBA00022692"/>
    </source>
</evidence>
<comment type="subcellular location">
    <subcellularLocation>
        <location evidence="1">Membrane</location>
        <topology evidence="1">Multi-pass membrane protein</topology>
    </subcellularLocation>
</comment>
<comment type="caution">
    <text evidence="5">The sequence shown here is derived from an EMBL/GenBank/DDBJ whole genome shotgun (WGS) entry which is preliminary data.</text>
</comment>
<keyword evidence="4" id="KW-0472">Membrane</keyword>
<dbReference type="GO" id="GO:0099590">
    <property type="term" value="P:neurotransmitter receptor internalization"/>
    <property type="evidence" value="ECO:0007669"/>
    <property type="project" value="TreeGrafter"/>
</dbReference>
<dbReference type="PROSITE" id="PS51257">
    <property type="entry name" value="PROKAR_LIPOPROTEIN"/>
    <property type="match status" value="1"/>
</dbReference>
<protein>
    <submittedName>
        <fullName evidence="5">Uncharacterized protein</fullName>
    </submittedName>
</protein>
<dbReference type="GO" id="GO:0032281">
    <property type="term" value="C:AMPA glutamate receptor complex"/>
    <property type="evidence" value="ECO:0007669"/>
    <property type="project" value="TreeGrafter"/>
</dbReference>
<evidence type="ECO:0000256" key="3">
    <source>
        <dbReference type="ARBA" id="ARBA00022989"/>
    </source>
</evidence>
<evidence type="ECO:0000313" key="6">
    <source>
        <dbReference type="Proteomes" id="UP001209878"/>
    </source>
</evidence>
<gene>
    <name evidence="5" type="ORF">NP493_1571g00023</name>
</gene>
<dbReference type="InterPro" id="IPR051072">
    <property type="entry name" value="CACNG_subunit"/>
</dbReference>
<evidence type="ECO:0000256" key="4">
    <source>
        <dbReference type="ARBA" id="ARBA00023136"/>
    </source>
</evidence>
<evidence type="ECO:0000313" key="5">
    <source>
        <dbReference type="EMBL" id="KAK2161606.1"/>
    </source>
</evidence>
<name>A0AAD9NB16_RIDPI</name>
<dbReference type="PANTHER" id="PTHR12107:SF0">
    <property type="entry name" value="STARGAZIN (MAMMALIAN CALCIUM CHANNEL) HOMOLOG"/>
    <property type="match status" value="1"/>
</dbReference>
<organism evidence="5 6">
    <name type="scientific">Ridgeia piscesae</name>
    <name type="common">Tubeworm</name>
    <dbReference type="NCBI Taxonomy" id="27915"/>
    <lineage>
        <taxon>Eukaryota</taxon>
        <taxon>Metazoa</taxon>
        <taxon>Spiralia</taxon>
        <taxon>Lophotrochozoa</taxon>
        <taxon>Annelida</taxon>
        <taxon>Polychaeta</taxon>
        <taxon>Sedentaria</taxon>
        <taxon>Canalipalpata</taxon>
        <taxon>Sabellida</taxon>
        <taxon>Siboglinidae</taxon>
        <taxon>Ridgeia</taxon>
    </lineage>
</organism>
<dbReference type="GO" id="GO:0098839">
    <property type="term" value="C:postsynaptic density membrane"/>
    <property type="evidence" value="ECO:0007669"/>
    <property type="project" value="TreeGrafter"/>
</dbReference>
<dbReference type="InterPro" id="IPR004031">
    <property type="entry name" value="PMP22/EMP/MP20/Claudin"/>
</dbReference>